<dbReference type="Gene3D" id="3.90.25.10">
    <property type="entry name" value="UDP-galactose 4-epimerase, domain 1"/>
    <property type="match status" value="1"/>
</dbReference>
<dbReference type="PANTHER" id="PTHR43162">
    <property type="match status" value="1"/>
</dbReference>
<name>A0AAW8F051_9MICO</name>
<dbReference type="InterPro" id="IPR016040">
    <property type="entry name" value="NAD(P)-bd_dom"/>
</dbReference>
<comment type="caution">
    <text evidence="2">The sequence shown here is derived from an EMBL/GenBank/DDBJ whole genome shotgun (WGS) entry which is preliminary data.</text>
</comment>
<dbReference type="InterPro" id="IPR051604">
    <property type="entry name" value="Ergot_Alk_Oxidoreductase"/>
</dbReference>
<dbReference type="EMBL" id="JAUSXV010000001">
    <property type="protein sequence ID" value="MDQ0648833.1"/>
    <property type="molecule type" value="Genomic_DNA"/>
</dbReference>
<dbReference type="AlphaFoldDB" id="A0AAW8F051"/>
<organism evidence="2 3">
    <name type="scientific">Microbacterium natoriense</name>
    <dbReference type="NCBI Taxonomy" id="284570"/>
    <lineage>
        <taxon>Bacteria</taxon>
        <taxon>Bacillati</taxon>
        <taxon>Actinomycetota</taxon>
        <taxon>Actinomycetes</taxon>
        <taxon>Micrococcales</taxon>
        <taxon>Microbacteriaceae</taxon>
        <taxon>Microbacterium</taxon>
    </lineage>
</organism>
<evidence type="ECO:0000259" key="1">
    <source>
        <dbReference type="Pfam" id="PF13460"/>
    </source>
</evidence>
<evidence type="ECO:0000313" key="3">
    <source>
        <dbReference type="Proteomes" id="UP001244427"/>
    </source>
</evidence>
<dbReference type="Gene3D" id="3.40.50.720">
    <property type="entry name" value="NAD(P)-binding Rossmann-like Domain"/>
    <property type="match status" value="1"/>
</dbReference>
<dbReference type="RefSeq" id="WP_307297879.1">
    <property type="nucleotide sequence ID" value="NZ_JAUSXV010000001.1"/>
</dbReference>
<proteinExistence type="predicted"/>
<evidence type="ECO:0000313" key="2">
    <source>
        <dbReference type="EMBL" id="MDQ0648833.1"/>
    </source>
</evidence>
<accession>A0AAW8F051</accession>
<dbReference type="InterPro" id="IPR036291">
    <property type="entry name" value="NAD(P)-bd_dom_sf"/>
</dbReference>
<keyword evidence="3" id="KW-1185">Reference proteome</keyword>
<reference evidence="2 3" key="1">
    <citation type="submission" date="2023-07" db="EMBL/GenBank/DDBJ databases">
        <title>Comparative genomics of wheat-associated soil bacteria to identify genetic determinants of phenazine resistance.</title>
        <authorList>
            <person name="Mouncey N."/>
        </authorList>
    </citation>
    <scope>NUCLEOTIDE SEQUENCE [LARGE SCALE GENOMIC DNA]</scope>
    <source>
        <strain evidence="2 3">W4I9-1</strain>
    </source>
</reference>
<dbReference type="Pfam" id="PF13460">
    <property type="entry name" value="NAD_binding_10"/>
    <property type="match status" value="1"/>
</dbReference>
<dbReference type="SUPFAM" id="SSF51735">
    <property type="entry name" value="NAD(P)-binding Rossmann-fold domains"/>
    <property type="match status" value="1"/>
</dbReference>
<gene>
    <name evidence="2" type="ORF">QFZ53_003029</name>
</gene>
<dbReference type="Proteomes" id="UP001244427">
    <property type="component" value="Unassembled WGS sequence"/>
</dbReference>
<feature type="domain" description="NAD(P)-binding" evidence="1">
    <location>
        <begin position="10"/>
        <end position="145"/>
    </location>
</feature>
<dbReference type="PANTHER" id="PTHR43162:SF1">
    <property type="entry name" value="PRESTALK A DIFFERENTIATION PROTEIN A"/>
    <property type="match status" value="1"/>
</dbReference>
<sequence length="290" mass="31835">MKIAITTPQGNVGRHLARMLVRSGVRPLLLTRHPENLPADVAEHADVMTMDSRAPRDVIAATSGVDAVYWVDPPVESPDPMADYRRATESIVAAVDANRIRRVVFQSSVGAEKRHGAGEIDGLAETEVALDRSGAEVTHLRCGYFFTNLLFDVEAVKAGLVKTVLPLDAPMSWVAPRDIAEVAAVTLLNREWSGRRVQAVHGPEDLTWSQVAQILTQELGREVRVERVSDEEMRAQYLDAGMPPAMADAVLGMSTGLRDDFTPEQHRSLLTSTPTTLRSWIHEELGMSGR</sequence>
<protein>
    <submittedName>
        <fullName evidence="2">Uncharacterized protein YbjT (DUF2867 family)</fullName>
    </submittedName>
</protein>